<evidence type="ECO:0000256" key="1">
    <source>
        <dbReference type="SAM" id="MobiDB-lite"/>
    </source>
</evidence>
<feature type="region of interest" description="Disordered" evidence="1">
    <location>
        <begin position="36"/>
        <end position="66"/>
    </location>
</feature>
<dbReference type="EMBL" id="CP144752">
    <property type="protein sequence ID" value="WVZ90427.1"/>
    <property type="molecule type" value="Genomic_DNA"/>
</dbReference>
<keyword evidence="3" id="KW-1185">Reference proteome</keyword>
<organism evidence="2 3">
    <name type="scientific">Paspalum notatum var. saurae</name>
    <dbReference type="NCBI Taxonomy" id="547442"/>
    <lineage>
        <taxon>Eukaryota</taxon>
        <taxon>Viridiplantae</taxon>
        <taxon>Streptophyta</taxon>
        <taxon>Embryophyta</taxon>
        <taxon>Tracheophyta</taxon>
        <taxon>Spermatophyta</taxon>
        <taxon>Magnoliopsida</taxon>
        <taxon>Liliopsida</taxon>
        <taxon>Poales</taxon>
        <taxon>Poaceae</taxon>
        <taxon>PACMAD clade</taxon>
        <taxon>Panicoideae</taxon>
        <taxon>Andropogonodae</taxon>
        <taxon>Paspaleae</taxon>
        <taxon>Paspalinae</taxon>
        <taxon>Paspalum</taxon>
    </lineage>
</organism>
<protein>
    <submittedName>
        <fullName evidence="2">Uncharacterized protein</fullName>
    </submittedName>
</protein>
<evidence type="ECO:0000313" key="2">
    <source>
        <dbReference type="EMBL" id="WVZ90427.1"/>
    </source>
</evidence>
<accession>A0AAQ3UHT5</accession>
<evidence type="ECO:0000313" key="3">
    <source>
        <dbReference type="Proteomes" id="UP001341281"/>
    </source>
</evidence>
<sequence length="113" mass="12661">MAFPAARSILRRLIGNKEQFIQKKNKLIIGWEKGTKHTGNEESTQQLLHVEEPEDQEPVNPEQEEYPRAAPDFAIEETNPNGEGTDEVGTAAWGRVAPVGSVLLALFRHRMKA</sequence>
<gene>
    <name evidence="2" type="ORF">U9M48_036730</name>
</gene>
<proteinExistence type="predicted"/>
<reference evidence="2 3" key="1">
    <citation type="submission" date="2024-02" db="EMBL/GenBank/DDBJ databases">
        <title>High-quality chromosome-scale genome assembly of Pensacola bahiagrass (Paspalum notatum Flugge var. saurae).</title>
        <authorList>
            <person name="Vega J.M."/>
            <person name="Podio M."/>
            <person name="Orjuela J."/>
            <person name="Siena L.A."/>
            <person name="Pessino S.C."/>
            <person name="Combes M.C."/>
            <person name="Mariac C."/>
            <person name="Albertini E."/>
            <person name="Pupilli F."/>
            <person name="Ortiz J.P.A."/>
            <person name="Leblanc O."/>
        </authorList>
    </citation>
    <scope>NUCLEOTIDE SEQUENCE [LARGE SCALE GENOMIC DNA]</scope>
    <source>
        <strain evidence="2">R1</strain>
        <tissue evidence="2">Leaf</tissue>
    </source>
</reference>
<dbReference type="AlphaFoldDB" id="A0AAQ3UHT5"/>
<dbReference type="Proteomes" id="UP001341281">
    <property type="component" value="Chromosome 08"/>
</dbReference>
<name>A0AAQ3UHT5_PASNO</name>